<proteinExistence type="predicted"/>
<dbReference type="FunFam" id="3.30.160.60:FF:000202">
    <property type="entry name" value="Zinc finger protein 574"/>
    <property type="match status" value="1"/>
</dbReference>
<dbReference type="Gene3D" id="3.30.160.60">
    <property type="entry name" value="Classic Zinc Finger"/>
    <property type="match status" value="3"/>
</dbReference>
<dbReference type="PANTHER" id="PTHR24379">
    <property type="entry name" value="KRAB AND ZINC FINGER DOMAIN-CONTAINING"/>
    <property type="match status" value="1"/>
</dbReference>
<protein>
    <submittedName>
        <fullName evidence="9">Zinc finger protein</fullName>
    </submittedName>
</protein>
<dbReference type="SUPFAM" id="SSF57667">
    <property type="entry name" value="beta-beta-alpha zinc fingers"/>
    <property type="match status" value="2"/>
</dbReference>
<name>A0A0N4YTC7_NIPBR</name>
<accession>A0A0N4YTC7</accession>
<dbReference type="PANTHER" id="PTHR24379:SF121">
    <property type="entry name" value="C2H2-TYPE DOMAIN-CONTAINING PROTEIN"/>
    <property type="match status" value="1"/>
</dbReference>
<evidence type="ECO:0000256" key="1">
    <source>
        <dbReference type="ARBA" id="ARBA00022723"/>
    </source>
</evidence>
<dbReference type="EMBL" id="UYSL01025199">
    <property type="protein sequence ID" value="VDL84237.1"/>
    <property type="molecule type" value="Genomic_DNA"/>
</dbReference>
<keyword evidence="2" id="KW-0677">Repeat</keyword>
<evidence type="ECO:0000256" key="2">
    <source>
        <dbReference type="ARBA" id="ARBA00022737"/>
    </source>
</evidence>
<dbReference type="STRING" id="27835.A0A0N4YTC7"/>
<dbReference type="PROSITE" id="PS50157">
    <property type="entry name" value="ZINC_FINGER_C2H2_2"/>
    <property type="match status" value="2"/>
</dbReference>
<evidence type="ECO:0000313" key="8">
    <source>
        <dbReference type="Proteomes" id="UP000271162"/>
    </source>
</evidence>
<reference evidence="9" key="1">
    <citation type="submission" date="2017-02" db="UniProtKB">
        <authorList>
            <consortium name="WormBaseParasite"/>
        </authorList>
    </citation>
    <scope>IDENTIFICATION</scope>
</reference>
<dbReference type="GO" id="GO:0032502">
    <property type="term" value="P:developmental process"/>
    <property type="evidence" value="ECO:0007669"/>
    <property type="project" value="UniProtKB-ARBA"/>
</dbReference>
<dbReference type="GO" id="GO:0008270">
    <property type="term" value="F:zinc ion binding"/>
    <property type="evidence" value="ECO:0007669"/>
    <property type="project" value="UniProtKB-KW"/>
</dbReference>
<dbReference type="InterPro" id="IPR036236">
    <property type="entry name" value="Znf_C2H2_sf"/>
</dbReference>
<feature type="domain" description="C2H2-type" evidence="6">
    <location>
        <begin position="19"/>
        <end position="46"/>
    </location>
</feature>
<sequence>MSDVPGVLLKAERPGERPFVCDVCQRAFRVVSALYAHRRTHRRKQAEHPCTVCGAEFFSKSSLALHLRIHSGEKPLKCRHCDDVFRTSSDRKQHEITWHGAPGSHVCRKSPCSHCDSARRRRSRLEKQRETSRTWSFMVDSGGGIETLRTLLPVKQLAAAPSDAVNVVQPDQFIETAAQFTSLPSIQIKPSAGSAFDQCAKQVRFSSVV</sequence>
<feature type="domain" description="C2H2-type" evidence="6">
    <location>
        <begin position="48"/>
        <end position="75"/>
    </location>
</feature>
<dbReference type="Proteomes" id="UP000271162">
    <property type="component" value="Unassembled WGS sequence"/>
</dbReference>
<dbReference type="SMART" id="SM00355">
    <property type="entry name" value="ZnF_C2H2"/>
    <property type="match status" value="3"/>
</dbReference>
<keyword evidence="4" id="KW-0862">Zinc</keyword>
<reference evidence="7 8" key="2">
    <citation type="submission" date="2018-11" db="EMBL/GenBank/DDBJ databases">
        <authorList>
            <consortium name="Pathogen Informatics"/>
        </authorList>
    </citation>
    <scope>NUCLEOTIDE SEQUENCE [LARGE SCALE GENOMIC DNA]</scope>
</reference>
<evidence type="ECO:0000256" key="4">
    <source>
        <dbReference type="ARBA" id="ARBA00022833"/>
    </source>
</evidence>
<gene>
    <name evidence="7" type="ORF">NBR_LOCUS20500</name>
</gene>
<dbReference type="WBParaSite" id="NBR_0002049901-mRNA-1">
    <property type="protein sequence ID" value="NBR_0002049901-mRNA-1"/>
    <property type="gene ID" value="NBR_0002049901"/>
</dbReference>
<dbReference type="PROSITE" id="PS00028">
    <property type="entry name" value="ZINC_FINGER_C2H2_1"/>
    <property type="match status" value="3"/>
</dbReference>
<dbReference type="Pfam" id="PF00096">
    <property type="entry name" value="zf-C2H2"/>
    <property type="match status" value="2"/>
</dbReference>
<evidence type="ECO:0000313" key="9">
    <source>
        <dbReference type="WBParaSite" id="NBR_0002049901-mRNA-1"/>
    </source>
</evidence>
<evidence type="ECO:0000313" key="7">
    <source>
        <dbReference type="EMBL" id="VDL84237.1"/>
    </source>
</evidence>
<keyword evidence="8" id="KW-1185">Reference proteome</keyword>
<evidence type="ECO:0000256" key="3">
    <source>
        <dbReference type="ARBA" id="ARBA00022771"/>
    </source>
</evidence>
<dbReference type="AlphaFoldDB" id="A0A0N4YTC7"/>
<keyword evidence="1" id="KW-0479">Metal-binding</keyword>
<organism evidence="9">
    <name type="scientific">Nippostrongylus brasiliensis</name>
    <name type="common">Rat hookworm</name>
    <dbReference type="NCBI Taxonomy" id="27835"/>
    <lineage>
        <taxon>Eukaryota</taxon>
        <taxon>Metazoa</taxon>
        <taxon>Ecdysozoa</taxon>
        <taxon>Nematoda</taxon>
        <taxon>Chromadorea</taxon>
        <taxon>Rhabditida</taxon>
        <taxon>Rhabditina</taxon>
        <taxon>Rhabditomorpha</taxon>
        <taxon>Strongyloidea</taxon>
        <taxon>Heligmosomidae</taxon>
        <taxon>Nippostrongylus</taxon>
    </lineage>
</organism>
<dbReference type="InterPro" id="IPR013087">
    <property type="entry name" value="Znf_C2H2_type"/>
</dbReference>
<evidence type="ECO:0000259" key="6">
    <source>
        <dbReference type="PROSITE" id="PS50157"/>
    </source>
</evidence>
<evidence type="ECO:0000256" key="5">
    <source>
        <dbReference type="PROSITE-ProRule" id="PRU00042"/>
    </source>
</evidence>
<keyword evidence="3 5" id="KW-0863">Zinc-finger</keyword>